<dbReference type="GO" id="GO:0006352">
    <property type="term" value="P:DNA-templated transcription initiation"/>
    <property type="evidence" value="ECO:0007669"/>
    <property type="project" value="InterPro"/>
</dbReference>
<dbReference type="InterPro" id="IPR013324">
    <property type="entry name" value="RNA_pol_sigma_r3/r4-like"/>
</dbReference>
<dbReference type="AlphaFoldDB" id="Q0SPN2"/>
<dbReference type="Gene3D" id="1.10.10.10">
    <property type="entry name" value="Winged helix-like DNA-binding domain superfamily/Winged helix DNA-binding domain"/>
    <property type="match status" value="1"/>
</dbReference>
<reference evidence="2 3" key="1">
    <citation type="journal article" date="2006" name="Genome Res.">
        <title>Skewed genomic variability in strains of the toxigenic bacterial pathogen, Clostridium perfringens.</title>
        <authorList>
            <person name="Myers G.S."/>
            <person name="Rasko D.A."/>
            <person name="Cheung J.K."/>
            <person name="Ravel J."/>
            <person name="Seshadri R."/>
            <person name="Deboy R.T."/>
            <person name="Ren Q."/>
            <person name="Varga J."/>
            <person name="Awad M.M."/>
            <person name="Brinkac L.M."/>
            <person name="Daugherty S.C."/>
            <person name="Haft D.H."/>
            <person name="Dodson R.J."/>
            <person name="Madupu R."/>
            <person name="Nelson W.C."/>
            <person name="Rosovitz M.J."/>
            <person name="Sullivan S.A."/>
            <person name="Khouri H."/>
            <person name="Dimitrov G.I."/>
            <person name="Watkins K.L."/>
            <person name="Mulligan S."/>
            <person name="Benton J."/>
            <person name="Radune D."/>
            <person name="Fisher D.J."/>
            <person name="Atkins H.S."/>
            <person name="Hiscox T."/>
            <person name="Jost B.H."/>
            <person name="Billington S.J."/>
            <person name="Songer J.G."/>
            <person name="McClane B.A."/>
            <person name="Titball R.W."/>
            <person name="Rood J.I."/>
            <person name="Melville S.B."/>
            <person name="Paulsen I.T."/>
        </authorList>
    </citation>
    <scope>NUCLEOTIDE SEQUENCE [LARGE SCALE GENOMIC DNA]</scope>
    <source>
        <strain evidence="3">SM101 / Type A</strain>
        <plasmid evidence="3">Plasmid pSM101A</plasmid>
    </source>
</reference>
<dbReference type="PRINTS" id="PR00046">
    <property type="entry name" value="SIGMA70FCT"/>
</dbReference>
<dbReference type="GO" id="GO:0003700">
    <property type="term" value="F:DNA-binding transcription factor activity"/>
    <property type="evidence" value="ECO:0007669"/>
    <property type="project" value="InterPro"/>
</dbReference>
<dbReference type="InterPro" id="IPR000943">
    <property type="entry name" value="RNA_pol_sigma70"/>
</dbReference>
<evidence type="ECO:0000313" key="3">
    <source>
        <dbReference type="Proteomes" id="UP000001824"/>
    </source>
</evidence>
<dbReference type="InterPro" id="IPR007630">
    <property type="entry name" value="RNA_pol_sigma70_r4"/>
</dbReference>
<organism evidence="2 3">
    <name type="scientific">Clostridium perfringens (strain SM101 / Type A)</name>
    <dbReference type="NCBI Taxonomy" id="289380"/>
    <lineage>
        <taxon>Bacteria</taxon>
        <taxon>Bacillati</taxon>
        <taxon>Bacillota</taxon>
        <taxon>Clostridia</taxon>
        <taxon>Eubacteriales</taxon>
        <taxon>Clostridiaceae</taxon>
        <taxon>Clostridium</taxon>
    </lineage>
</organism>
<accession>Q0SPN2</accession>
<keyword evidence="2" id="KW-0614">Plasmid</keyword>
<evidence type="ECO:0000259" key="1">
    <source>
        <dbReference type="Pfam" id="PF04545"/>
    </source>
</evidence>
<dbReference type="InterPro" id="IPR036388">
    <property type="entry name" value="WH-like_DNA-bd_sf"/>
</dbReference>
<dbReference type="RefSeq" id="WP_011593322.1">
    <property type="nucleotide sequence ID" value="NC_008263.1"/>
</dbReference>
<dbReference type="InterPro" id="IPR014284">
    <property type="entry name" value="RNA_pol_sigma-70_dom"/>
</dbReference>
<protein>
    <submittedName>
        <fullName evidence="2">UviA protein-Clostridium perfringens plasmid pIP404</fullName>
    </submittedName>
</protein>
<dbReference type="CDD" id="cd06171">
    <property type="entry name" value="Sigma70_r4"/>
    <property type="match status" value="1"/>
</dbReference>
<gene>
    <name evidence="2" type="primary">uviA</name>
    <name evidence="2" type="ordered locus">CPR_A0004</name>
</gene>
<dbReference type="KEGG" id="cpr:CPR_A0004"/>
<dbReference type="EMBL" id="CP000313">
    <property type="protein sequence ID" value="ABG87874.1"/>
    <property type="molecule type" value="Genomic_DNA"/>
</dbReference>
<proteinExistence type="predicted"/>
<feature type="domain" description="RNA polymerase sigma-70 region 4" evidence="1">
    <location>
        <begin position="136"/>
        <end position="184"/>
    </location>
</feature>
<evidence type="ECO:0000313" key="2">
    <source>
        <dbReference type="EMBL" id="ABG87874.1"/>
    </source>
</evidence>
<dbReference type="SUPFAM" id="SSF88659">
    <property type="entry name" value="Sigma3 and sigma4 domains of RNA polymerase sigma factors"/>
    <property type="match status" value="1"/>
</dbReference>
<sequence length="188" mass="22698">MQELYEKIKLCKLGNKEALQEVVNIFEKTIMKELFKFKKENSTIFMNEYDFQDKKSEITLNVLNAIKNMPIESFEYKTDYSVKKYIRKTILNKLNEIKTKEFNKTENEYKYEFDFSFFKSSDFNEPNTDIFVHDLIDKLSEKERKVIKYKYIYGKSDVEIGELLNCSRQYVNKIKNRALKNIKKFLDD</sequence>
<geneLocation type="plasmid" evidence="2 3">
    <name>pSM101A</name>
</geneLocation>
<name>Q0SPN2_CLOPS</name>
<dbReference type="NCBIfam" id="TIGR02937">
    <property type="entry name" value="sigma70-ECF"/>
    <property type="match status" value="1"/>
</dbReference>
<dbReference type="Pfam" id="PF04545">
    <property type="entry name" value="Sigma70_r4"/>
    <property type="match status" value="1"/>
</dbReference>
<dbReference type="Proteomes" id="UP000001824">
    <property type="component" value="Plasmid pSM101A"/>
</dbReference>